<evidence type="ECO:0000313" key="7">
    <source>
        <dbReference type="EMBL" id="RYU94498.1"/>
    </source>
</evidence>
<evidence type="ECO:0000313" key="8">
    <source>
        <dbReference type="Proteomes" id="UP000293162"/>
    </source>
</evidence>
<evidence type="ECO:0000259" key="5">
    <source>
        <dbReference type="Pfam" id="PF04542"/>
    </source>
</evidence>
<evidence type="ECO:0000256" key="3">
    <source>
        <dbReference type="ARBA" id="ARBA00023082"/>
    </source>
</evidence>
<accession>A0A4Q5LXJ7</accession>
<dbReference type="InterPro" id="IPR014284">
    <property type="entry name" value="RNA_pol_sigma-70_dom"/>
</dbReference>
<evidence type="ECO:0000256" key="1">
    <source>
        <dbReference type="ARBA" id="ARBA00010641"/>
    </source>
</evidence>
<organism evidence="7 8">
    <name type="scientific">Emticicia agri</name>
    <dbReference type="NCBI Taxonomy" id="2492393"/>
    <lineage>
        <taxon>Bacteria</taxon>
        <taxon>Pseudomonadati</taxon>
        <taxon>Bacteroidota</taxon>
        <taxon>Cytophagia</taxon>
        <taxon>Cytophagales</taxon>
        <taxon>Leadbetterellaceae</taxon>
        <taxon>Emticicia</taxon>
    </lineage>
</organism>
<dbReference type="EMBL" id="SEWF01000025">
    <property type="protein sequence ID" value="RYU94498.1"/>
    <property type="molecule type" value="Genomic_DNA"/>
</dbReference>
<dbReference type="PANTHER" id="PTHR43133">
    <property type="entry name" value="RNA POLYMERASE ECF-TYPE SIGMA FACTO"/>
    <property type="match status" value="1"/>
</dbReference>
<reference evidence="7 8" key="1">
    <citation type="submission" date="2019-02" db="EMBL/GenBank/DDBJ databases">
        <title>Bacterial novel species Emticicia sp. 17J42-9 isolated from soil.</title>
        <authorList>
            <person name="Jung H.-Y."/>
        </authorList>
    </citation>
    <scope>NUCLEOTIDE SEQUENCE [LARGE SCALE GENOMIC DNA]</scope>
    <source>
        <strain evidence="7 8">17J42-9</strain>
    </source>
</reference>
<dbReference type="PANTHER" id="PTHR43133:SF46">
    <property type="entry name" value="RNA POLYMERASE SIGMA-70 FACTOR ECF SUBFAMILY"/>
    <property type="match status" value="1"/>
</dbReference>
<evidence type="ECO:0000256" key="4">
    <source>
        <dbReference type="ARBA" id="ARBA00023163"/>
    </source>
</evidence>
<keyword evidence="3" id="KW-0731">Sigma factor</keyword>
<dbReference type="Gene3D" id="1.10.1740.10">
    <property type="match status" value="1"/>
</dbReference>
<dbReference type="InterPro" id="IPR036388">
    <property type="entry name" value="WH-like_DNA-bd_sf"/>
</dbReference>
<keyword evidence="8" id="KW-1185">Reference proteome</keyword>
<evidence type="ECO:0000256" key="2">
    <source>
        <dbReference type="ARBA" id="ARBA00023015"/>
    </source>
</evidence>
<dbReference type="RefSeq" id="WP_130022432.1">
    <property type="nucleotide sequence ID" value="NZ_SEWF01000025.1"/>
</dbReference>
<proteinExistence type="inferred from homology"/>
<feature type="domain" description="RNA polymerase sigma-70 region 2" evidence="5">
    <location>
        <begin position="22"/>
        <end position="89"/>
    </location>
</feature>
<sequence>MQELQLIQELQKHNPFVQKRVYDRFVKRMFRLCIRYVSNEADAQELLMNGFLKFFNSVSKVEYRGENTIEPYLKKLMVNECLMFIRQRKMNWVLMEEIADEEITSDFSGYEHFDEEAIYQLVLKLPDGYRTVFNLFIIEGYSHKEIAAQLRISENTSKTQLFKARMLLQAELTKLGYSYGT</sequence>
<dbReference type="InterPro" id="IPR039425">
    <property type="entry name" value="RNA_pol_sigma-70-like"/>
</dbReference>
<dbReference type="GO" id="GO:0016987">
    <property type="term" value="F:sigma factor activity"/>
    <property type="evidence" value="ECO:0007669"/>
    <property type="project" value="UniProtKB-KW"/>
</dbReference>
<dbReference type="Pfam" id="PF08281">
    <property type="entry name" value="Sigma70_r4_2"/>
    <property type="match status" value="1"/>
</dbReference>
<dbReference type="InterPro" id="IPR007627">
    <property type="entry name" value="RNA_pol_sigma70_r2"/>
</dbReference>
<evidence type="ECO:0000259" key="6">
    <source>
        <dbReference type="Pfam" id="PF08281"/>
    </source>
</evidence>
<dbReference type="InterPro" id="IPR013325">
    <property type="entry name" value="RNA_pol_sigma_r2"/>
</dbReference>
<dbReference type="Gene3D" id="1.10.10.10">
    <property type="entry name" value="Winged helix-like DNA-binding domain superfamily/Winged helix DNA-binding domain"/>
    <property type="match status" value="1"/>
</dbReference>
<gene>
    <name evidence="7" type="ORF">EWM59_17000</name>
</gene>
<dbReference type="InterPro" id="IPR013324">
    <property type="entry name" value="RNA_pol_sigma_r3/r4-like"/>
</dbReference>
<dbReference type="Proteomes" id="UP000293162">
    <property type="component" value="Unassembled WGS sequence"/>
</dbReference>
<name>A0A4Q5LXJ7_9BACT</name>
<keyword evidence="2" id="KW-0805">Transcription regulation</keyword>
<dbReference type="Pfam" id="PF04542">
    <property type="entry name" value="Sigma70_r2"/>
    <property type="match status" value="1"/>
</dbReference>
<dbReference type="GO" id="GO:0003677">
    <property type="term" value="F:DNA binding"/>
    <property type="evidence" value="ECO:0007669"/>
    <property type="project" value="InterPro"/>
</dbReference>
<protein>
    <submittedName>
        <fullName evidence="7">Sigma-70 family RNA polymerase sigma factor</fullName>
    </submittedName>
</protein>
<dbReference type="OrthoDB" id="941544at2"/>
<dbReference type="AlphaFoldDB" id="A0A4Q5LXJ7"/>
<dbReference type="NCBIfam" id="TIGR02937">
    <property type="entry name" value="sigma70-ECF"/>
    <property type="match status" value="1"/>
</dbReference>
<dbReference type="CDD" id="cd06171">
    <property type="entry name" value="Sigma70_r4"/>
    <property type="match status" value="1"/>
</dbReference>
<dbReference type="GO" id="GO:0006352">
    <property type="term" value="P:DNA-templated transcription initiation"/>
    <property type="evidence" value="ECO:0007669"/>
    <property type="project" value="InterPro"/>
</dbReference>
<keyword evidence="4" id="KW-0804">Transcription</keyword>
<comment type="similarity">
    <text evidence="1">Belongs to the sigma-70 factor family. ECF subfamily.</text>
</comment>
<comment type="caution">
    <text evidence="7">The sequence shown here is derived from an EMBL/GenBank/DDBJ whole genome shotgun (WGS) entry which is preliminary data.</text>
</comment>
<feature type="domain" description="RNA polymerase sigma factor 70 region 4 type 2" evidence="6">
    <location>
        <begin position="116"/>
        <end position="167"/>
    </location>
</feature>
<dbReference type="InterPro" id="IPR013249">
    <property type="entry name" value="RNA_pol_sigma70_r4_t2"/>
</dbReference>
<dbReference type="SUPFAM" id="SSF88946">
    <property type="entry name" value="Sigma2 domain of RNA polymerase sigma factors"/>
    <property type="match status" value="1"/>
</dbReference>
<dbReference type="SUPFAM" id="SSF88659">
    <property type="entry name" value="Sigma3 and sigma4 domains of RNA polymerase sigma factors"/>
    <property type="match status" value="1"/>
</dbReference>